<dbReference type="Gene3D" id="2.60.120.1440">
    <property type="match status" value="1"/>
</dbReference>
<keyword evidence="4" id="KW-1185">Reference proteome</keyword>
<name>A0A243WC50_9BACT</name>
<evidence type="ECO:0000259" key="1">
    <source>
        <dbReference type="Pfam" id="PF04773"/>
    </source>
</evidence>
<dbReference type="PANTHER" id="PTHR30273:SF2">
    <property type="entry name" value="PROTEIN FECR"/>
    <property type="match status" value="1"/>
</dbReference>
<dbReference type="PANTHER" id="PTHR30273">
    <property type="entry name" value="PERIPLASMIC SIGNAL SENSOR AND SIGMA FACTOR ACTIVATOR FECR-RELATED"/>
    <property type="match status" value="1"/>
</dbReference>
<dbReference type="InterPro" id="IPR032508">
    <property type="entry name" value="FecR_C"/>
</dbReference>
<dbReference type="AlphaFoldDB" id="A0A243WC50"/>
<accession>A0A243WC50</accession>
<dbReference type="Gene3D" id="3.55.50.30">
    <property type="match status" value="1"/>
</dbReference>
<dbReference type="OrthoDB" id="1523489at2"/>
<reference evidence="3 4" key="1">
    <citation type="submission" date="2017-01" db="EMBL/GenBank/DDBJ databases">
        <title>A new Hymenobacter.</title>
        <authorList>
            <person name="Liang Y."/>
            <person name="Feng F."/>
        </authorList>
    </citation>
    <scope>NUCLEOTIDE SEQUENCE [LARGE SCALE GENOMIC DNA]</scope>
    <source>
        <strain evidence="3">MIMBbqt21</strain>
    </source>
</reference>
<evidence type="ECO:0000313" key="4">
    <source>
        <dbReference type="Proteomes" id="UP000194873"/>
    </source>
</evidence>
<feature type="domain" description="FecR protein" evidence="1">
    <location>
        <begin position="127"/>
        <end position="227"/>
    </location>
</feature>
<dbReference type="InterPro" id="IPR006860">
    <property type="entry name" value="FecR"/>
</dbReference>
<feature type="domain" description="Protein FecR C-terminal" evidence="2">
    <location>
        <begin position="274"/>
        <end position="342"/>
    </location>
</feature>
<dbReference type="RefSeq" id="WP_086594973.1">
    <property type="nucleotide sequence ID" value="NZ_MTSE01000007.1"/>
</dbReference>
<dbReference type="EMBL" id="MTSE01000007">
    <property type="protein sequence ID" value="OUJ73212.1"/>
    <property type="molecule type" value="Genomic_DNA"/>
</dbReference>
<protein>
    <recommendedName>
        <fullName evidence="5">FecR protein domain-containing protein</fullName>
    </recommendedName>
</protein>
<comment type="caution">
    <text evidence="3">The sequence shown here is derived from an EMBL/GenBank/DDBJ whole genome shotgun (WGS) entry which is preliminary data.</text>
</comment>
<sequence>MDSSRYASFTTKDFLADDDFVSAVISPTDASTRFWKQVAEHYPDKQEAIAQATTLIRGYRAQDTFTNASRQAELWKRIEAEVGPVEAQPKVLQLRPRPLPALLRIAAAVVPLGLGSLFFWYNQDQHFETAFGEIKTVEMPDGTQVLLNGNSSLTYERGWGKNSREVWLKGEGFFRVAHLNKDSTHIKPGERFVVHCNDLAIEVLGTTFNVNNRHAKVDVGLVTGKIKLTVAAANKPASSVVLAPGDYVEYAAKTISPKKKLAHPETLVTWCKRQFIFKDGKLGDMLKVLEDTYGYQIKYSKTAVQELKIEGEINVTGVEALLETISASLHVSIYQNGKQIIVN</sequence>
<evidence type="ECO:0000259" key="2">
    <source>
        <dbReference type="Pfam" id="PF16344"/>
    </source>
</evidence>
<gene>
    <name evidence="3" type="ORF">BXP70_15410</name>
</gene>
<dbReference type="Pfam" id="PF16344">
    <property type="entry name" value="FecR_C"/>
    <property type="match status" value="1"/>
</dbReference>
<dbReference type="Proteomes" id="UP000194873">
    <property type="component" value="Unassembled WGS sequence"/>
</dbReference>
<evidence type="ECO:0008006" key="5">
    <source>
        <dbReference type="Google" id="ProtNLM"/>
    </source>
</evidence>
<evidence type="ECO:0000313" key="3">
    <source>
        <dbReference type="EMBL" id="OUJ73212.1"/>
    </source>
</evidence>
<dbReference type="Pfam" id="PF04773">
    <property type="entry name" value="FecR"/>
    <property type="match status" value="1"/>
</dbReference>
<dbReference type="PIRSF" id="PIRSF018266">
    <property type="entry name" value="FecR"/>
    <property type="match status" value="1"/>
</dbReference>
<organism evidence="3 4">
    <name type="scientific">Hymenobacter crusticola</name>
    <dbReference type="NCBI Taxonomy" id="1770526"/>
    <lineage>
        <taxon>Bacteria</taxon>
        <taxon>Pseudomonadati</taxon>
        <taxon>Bacteroidota</taxon>
        <taxon>Cytophagia</taxon>
        <taxon>Cytophagales</taxon>
        <taxon>Hymenobacteraceae</taxon>
        <taxon>Hymenobacter</taxon>
    </lineage>
</organism>
<proteinExistence type="predicted"/>
<dbReference type="InterPro" id="IPR012373">
    <property type="entry name" value="Ferrdict_sens_TM"/>
</dbReference>
<dbReference type="GO" id="GO:0016989">
    <property type="term" value="F:sigma factor antagonist activity"/>
    <property type="evidence" value="ECO:0007669"/>
    <property type="project" value="TreeGrafter"/>
</dbReference>